<gene>
    <name evidence="3" type="ORF">SFRICE_026001</name>
</gene>
<feature type="chain" id="PRO_5013608006" evidence="2">
    <location>
        <begin position="18"/>
        <end position="98"/>
    </location>
</feature>
<feature type="region of interest" description="Disordered" evidence="1">
    <location>
        <begin position="77"/>
        <end position="98"/>
    </location>
</feature>
<evidence type="ECO:0000256" key="1">
    <source>
        <dbReference type="SAM" id="MobiDB-lite"/>
    </source>
</evidence>
<evidence type="ECO:0000256" key="2">
    <source>
        <dbReference type="SAM" id="SignalP"/>
    </source>
</evidence>
<sequence>MAQVLLLTLTSLMTCNGHFGLKFAGKRADRSPDGKQSLSMDTRNTREALQVRCRPSGGLEFRKFNFNLKGFNNMAGKLADDSPDSKQSLSQGSSPTLK</sequence>
<proteinExistence type="predicted"/>
<accession>A0A2H1X1N9</accession>
<organism evidence="3">
    <name type="scientific">Spodoptera frugiperda</name>
    <name type="common">Fall armyworm</name>
    <dbReference type="NCBI Taxonomy" id="7108"/>
    <lineage>
        <taxon>Eukaryota</taxon>
        <taxon>Metazoa</taxon>
        <taxon>Ecdysozoa</taxon>
        <taxon>Arthropoda</taxon>
        <taxon>Hexapoda</taxon>
        <taxon>Insecta</taxon>
        <taxon>Pterygota</taxon>
        <taxon>Neoptera</taxon>
        <taxon>Endopterygota</taxon>
        <taxon>Lepidoptera</taxon>
        <taxon>Glossata</taxon>
        <taxon>Ditrysia</taxon>
        <taxon>Noctuoidea</taxon>
        <taxon>Noctuidae</taxon>
        <taxon>Amphipyrinae</taxon>
        <taxon>Spodoptera</taxon>
    </lineage>
</organism>
<feature type="region of interest" description="Disordered" evidence="1">
    <location>
        <begin position="25"/>
        <end position="46"/>
    </location>
</feature>
<reference evidence="3" key="1">
    <citation type="submission" date="2016-07" db="EMBL/GenBank/DDBJ databases">
        <authorList>
            <person name="Bretaudeau A."/>
        </authorList>
    </citation>
    <scope>NUCLEOTIDE SEQUENCE</scope>
    <source>
        <strain evidence="3">Rice</strain>
        <tissue evidence="3">Whole body</tissue>
    </source>
</reference>
<feature type="compositionally biased region" description="Polar residues" evidence="1">
    <location>
        <begin position="85"/>
        <end position="98"/>
    </location>
</feature>
<dbReference type="EMBL" id="ODYU01012762">
    <property type="protein sequence ID" value="SOQ59231.1"/>
    <property type="molecule type" value="Genomic_DNA"/>
</dbReference>
<keyword evidence="2" id="KW-0732">Signal</keyword>
<name>A0A2H1X1N9_SPOFR</name>
<feature type="signal peptide" evidence="2">
    <location>
        <begin position="1"/>
        <end position="17"/>
    </location>
</feature>
<protein>
    <submittedName>
        <fullName evidence="3">SFRICE_026001</fullName>
    </submittedName>
</protein>
<evidence type="ECO:0000313" key="3">
    <source>
        <dbReference type="EMBL" id="SOQ59231.1"/>
    </source>
</evidence>
<dbReference type="AlphaFoldDB" id="A0A2H1X1N9"/>